<reference evidence="1" key="2">
    <citation type="journal article" date="2015" name="Data Brief">
        <title>Shoot transcriptome of the giant reed, Arundo donax.</title>
        <authorList>
            <person name="Barrero R.A."/>
            <person name="Guerrero F.D."/>
            <person name="Moolhuijzen P."/>
            <person name="Goolsby J.A."/>
            <person name="Tidwell J."/>
            <person name="Bellgard S.E."/>
            <person name="Bellgard M.I."/>
        </authorList>
    </citation>
    <scope>NUCLEOTIDE SEQUENCE</scope>
    <source>
        <tissue evidence="1">Shoot tissue taken approximately 20 cm above the soil surface</tissue>
    </source>
</reference>
<sequence length="28" mass="3290">MIIWTYINSSFLIYFCEKITTKHVPGAL</sequence>
<reference evidence="1" key="1">
    <citation type="submission" date="2014-09" db="EMBL/GenBank/DDBJ databases">
        <authorList>
            <person name="Magalhaes I.L.F."/>
            <person name="Oliveira U."/>
            <person name="Santos F.R."/>
            <person name="Vidigal T.H.D.A."/>
            <person name="Brescovit A.D."/>
            <person name="Santos A.J."/>
        </authorList>
    </citation>
    <scope>NUCLEOTIDE SEQUENCE</scope>
    <source>
        <tissue evidence="1">Shoot tissue taken approximately 20 cm above the soil surface</tissue>
    </source>
</reference>
<dbReference type="AlphaFoldDB" id="A0A0A8ZWS5"/>
<protein>
    <submittedName>
        <fullName evidence="1">Uncharacterized protein</fullName>
    </submittedName>
</protein>
<dbReference type="EMBL" id="GBRH01256695">
    <property type="protein sequence ID" value="JAD41200.1"/>
    <property type="molecule type" value="Transcribed_RNA"/>
</dbReference>
<proteinExistence type="predicted"/>
<evidence type="ECO:0000313" key="1">
    <source>
        <dbReference type="EMBL" id="JAD41200.1"/>
    </source>
</evidence>
<accession>A0A0A8ZWS5</accession>
<name>A0A0A8ZWS5_ARUDO</name>
<organism evidence="1">
    <name type="scientific">Arundo donax</name>
    <name type="common">Giant reed</name>
    <name type="synonym">Donax arundinaceus</name>
    <dbReference type="NCBI Taxonomy" id="35708"/>
    <lineage>
        <taxon>Eukaryota</taxon>
        <taxon>Viridiplantae</taxon>
        <taxon>Streptophyta</taxon>
        <taxon>Embryophyta</taxon>
        <taxon>Tracheophyta</taxon>
        <taxon>Spermatophyta</taxon>
        <taxon>Magnoliopsida</taxon>
        <taxon>Liliopsida</taxon>
        <taxon>Poales</taxon>
        <taxon>Poaceae</taxon>
        <taxon>PACMAD clade</taxon>
        <taxon>Arundinoideae</taxon>
        <taxon>Arundineae</taxon>
        <taxon>Arundo</taxon>
    </lineage>
</organism>